<accession>A0AAE3GF25</accession>
<dbReference type="InterPro" id="IPR039425">
    <property type="entry name" value="RNA_pol_sigma-70-like"/>
</dbReference>
<dbReference type="SUPFAM" id="SSF88659">
    <property type="entry name" value="Sigma3 and sigma4 domains of RNA polymerase sigma factors"/>
    <property type="match status" value="1"/>
</dbReference>
<feature type="region of interest" description="Disordered" evidence="6">
    <location>
        <begin position="82"/>
        <end position="104"/>
    </location>
</feature>
<protein>
    <submittedName>
        <fullName evidence="9">RNA polymerase sigma-70 factor, sigma-E family</fullName>
    </submittedName>
</protein>
<feature type="domain" description="RNA polymerase sigma-70 region 2" evidence="7">
    <location>
        <begin position="16"/>
        <end position="79"/>
    </location>
</feature>
<evidence type="ECO:0000256" key="3">
    <source>
        <dbReference type="ARBA" id="ARBA00023082"/>
    </source>
</evidence>
<gene>
    <name evidence="9" type="ORF">LX83_003026</name>
</gene>
<feature type="compositionally biased region" description="Acidic residues" evidence="6">
    <location>
        <begin position="88"/>
        <end position="98"/>
    </location>
</feature>
<dbReference type="InterPro" id="IPR013324">
    <property type="entry name" value="RNA_pol_sigma_r3/r4-like"/>
</dbReference>
<name>A0AAE3GF25_9PSEU</name>
<evidence type="ECO:0000256" key="2">
    <source>
        <dbReference type="ARBA" id="ARBA00023015"/>
    </source>
</evidence>
<dbReference type="SUPFAM" id="SSF88946">
    <property type="entry name" value="Sigma2 domain of RNA polymerase sigma factors"/>
    <property type="match status" value="1"/>
</dbReference>
<evidence type="ECO:0000259" key="7">
    <source>
        <dbReference type="Pfam" id="PF04542"/>
    </source>
</evidence>
<dbReference type="RefSeq" id="WP_253771750.1">
    <property type="nucleotide sequence ID" value="NZ_JAMTCK010000006.1"/>
</dbReference>
<dbReference type="InterPro" id="IPR013249">
    <property type="entry name" value="RNA_pol_sigma70_r4_t2"/>
</dbReference>
<comment type="similarity">
    <text evidence="1">Belongs to the sigma-70 factor family. ECF subfamily.</text>
</comment>
<keyword evidence="2" id="KW-0805">Transcription regulation</keyword>
<evidence type="ECO:0000313" key="10">
    <source>
        <dbReference type="Proteomes" id="UP001206128"/>
    </source>
</evidence>
<dbReference type="InterPro" id="IPR013325">
    <property type="entry name" value="RNA_pol_sigma_r2"/>
</dbReference>
<keyword evidence="5" id="KW-0804">Transcription</keyword>
<sequence>MRRTDADEFRRFTLANAAALRRSAYLLCGDWHLAEDLMQATLVKVYQAWSRITEPELARSYVRTVLLRTWLDEKRRPWRRSERRDGELPDVADADADPQQDAQRGWRRDLVRRALLSLPPGQRAVLVLRYYDELSVAETAAALGCAEGTVKSQSAKGLARLRAHIARLDASAVLEGVPW</sequence>
<dbReference type="Gene3D" id="1.10.10.10">
    <property type="entry name" value="Winged helix-like DNA-binding domain superfamily/Winged helix DNA-binding domain"/>
    <property type="match status" value="1"/>
</dbReference>
<dbReference type="GO" id="GO:0006352">
    <property type="term" value="P:DNA-templated transcription initiation"/>
    <property type="evidence" value="ECO:0007669"/>
    <property type="project" value="InterPro"/>
</dbReference>
<keyword evidence="4" id="KW-0238">DNA-binding</keyword>
<dbReference type="NCBIfam" id="TIGR02983">
    <property type="entry name" value="SigE-fam_strep"/>
    <property type="match status" value="1"/>
</dbReference>
<feature type="domain" description="RNA polymerase sigma factor 70 region 4 type 2" evidence="8">
    <location>
        <begin position="109"/>
        <end position="161"/>
    </location>
</feature>
<evidence type="ECO:0000256" key="5">
    <source>
        <dbReference type="ARBA" id="ARBA00023163"/>
    </source>
</evidence>
<dbReference type="NCBIfam" id="TIGR02937">
    <property type="entry name" value="sigma70-ECF"/>
    <property type="match status" value="1"/>
</dbReference>
<dbReference type="Pfam" id="PF04542">
    <property type="entry name" value="Sigma70_r2"/>
    <property type="match status" value="1"/>
</dbReference>
<comment type="caution">
    <text evidence="9">The sequence shown here is derived from an EMBL/GenBank/DDBJ whole genome shotgun (WGS) entry which is preliminary data.</text>
</comment>
<dbReference type="InterPro" id="IPR007627">
    <property type="entry name" value="RNA_pol_sigma70_r2"/>
</dbReference>
<dbReference type="EMBL" id="JAMTCK010000006">
    <property type="protein sequence ID" value="MCP2166167.1"/>
    <property type="molecule type" value="Genomic_DNA"/>
</dbReference>
<proteinExistence type="inferred from homology"/>
<dbReference type="GO" id="GO:0016987">
    <property type="term" value="F:sigma factor activity"/>
    <property type="evidence" value="ECO:0007669"/>
    <property type="project" value="UniProtKB-KW"/>
</dbReference>
<dbReference type="CDD" id="cd06171">
    <property type="entry name" value="Sigma70_r4"/>
    <property type="match status" value="1"/>
</dbReference>
<dbReference type="Pfam" id="PF08281">
    <property type="entry name" value="Sigma70_r4_2"/>
    <property type="match status" value="1"/>
</dbReference>
<dbReference type="Proteomes" id="UP001206128">
    <property type="component" value="Unassembled WGS sequence"/>
</dbReference>
<dbReference type="InterPro" id="IPR014284">
    <property type="entry name" value="RNA_pol_sigma-70_dom"/>
</dbReference>
<keyword evidence="10" id="KW-1185">Reference proteome</keyword>
<evidence type="ECO:0000313" key="9">
    <source>
        <dbReference type="EMBL" id="MCP2166167.1"/>
    </source>
</evidence>
<dbReference type="InterPro" id="IPR036388">
    <property type="entry name" value="WH-like_DNA-bd_sf"/>
</dbReference>
<dbReference type="GO" id="GO:0003677">
    <property type="term" value="F:DNA binding"/>
    <property type="evidence" value="ECO:0007669"/>
    <property type="project" value="UniProtKB-KW"/>
</dbReference>
<dbReference type="Gene3D" id="1.10.1740.10">
    <property type="match status" value="1"/>
</dbReference>
<evidence type="ECO:0000256" key="6">
    <source>
        <dbReference type="SAM" id="MobiDB-lite"/>
    </source>
</evidence>
<dbReference type="AlphaFoldDB" id="A0AAE3GF25"/>
<evidence type="ECO:0000256" key="4">
    <source>
        <dbReference type="ARBA" id="ARBA00023125"/>
    </source>
</evidence>
<reference evidence="9" key="1">
    <citation type="submission" date="2022-06" db="EMBL/GenBank/DDBJ databases">
        <title>Genomic Encyclopedia of Archaeal and Bacterial Type Strains, Phase II (KMG-II): from individual species to whole genera.</title>
        <authorList>
            <person name="Goeker M."/>
        </authorList>
    </citation>
    <scope>NUCLEOTIDE SEQUENCE</scope>
    <source>
        <strain evidence="9">DSM 43935</strain>
    </source>
</reference>
<organism evidence="9 10">
    <name type="scientific">Goodfellowiella coeruleoviolacea</name>
    <dbReference type="NCBI Taxonomy" id="334858"/>
    <lineage>
        <taxon>Bacteria</taxon>
        <taxon>Bacillati</taxon>
        <taxon>Actinomycetota</taxon>
        <taxon>Actinomycetes</taxon>
        <taxon>Pseudonocardiales</taxon>
        <taxon>Pseudonocardiaceae</taxon>
        <taxon>Goodfellowiella</taxon>
    </lineage>
</organism>
<evidence type="ECO:0000259" key="8">
    <source>
        <dbReference type="Pfam" id="PF08281"/>
    </source>
</evidence>
<dbReference type="PANTHER" id="PTHR43133:SF50">
    <property type="entry name" value="ECF RNA POLYMERASE SIGMA FACTOR SIGM"/>
    <property type="match status" value="1"/>
</dbReference>
<keyword evidence="3" id="KW-0731">Sigma factor</keyword>
<evidence type="ECO:0000256" key="1">
    <source>
        <dbReference type="ARBA" id="ARBA00010641"/>
    </source>
</evidence>
<dbReference type="InterPro" id="IPR014325">
    <property type="entry name" value="RNA_pol_sigma-E_actinobac"/>
</dbReference>
<dbReference type="PANTHER" id="PTHR43133">
    <property type="entry name" value="RNA POLYMERASE ECF-TYPE SIGMA FACTO"/>
    <property type="match status" value="1"/>
</dbReference>